<evidence type="ECO:0000313" key="1">
    <source>
        <dbReference type="EMBL" id="NML55857.1"/>
    </source>
</evidence>
<protein>
    <submittedName>
        <fullName evidence="1">Uncharacterized protein</fullName>
    </submittedName>
</protein>
<dbReference type="RefSeq" id="WP_169229302.1">
    <property type="nucleotide sequence ID" value="NZ_JABBGF010000001.1"/>
</dbReference>
<accession>A0A7Y0FH49</accession>
<keyword evidence="2" id="KW-1185">Reference proteome</keyword>
<evidence type="ECO:0000313" key="2">
    <source>
        <dbReference type="Proteomes" id="UP000552615"/>
    </source>
</evidence>
<proteinExistence type="predicted"/>
<comment type="caution">
    <text evidence="1">The sequence shown here is derived from an EMBL/GenBank/DDBJ whole genome shotgun (WGS) entry which is preliminary data.</text>
</comment>
<dbReference type="AlphaFoldDB" id="A0A7Y0FH49"/>
<gene>
    <name evidence="1" type="ORF">HHL20_00720</name>
</gene>
<dbReference type="EMBL" id="JABBGF010000001">
    <property type="protein sequence ID" value="NML55857.1"/>
    <property type="molecule type" value="Genomic_DNA"/>
</dbReference>
<name>A0A7Y0FH49_9FLAO</name>
<dbReference type="Proteomes" id="UP000552615">
    <property type="component" value="Unassembled WGS sequence"/>
</dbReference>
<reference evidence="1 2" key="1">
    <citation type="submission" date="2020-04" db="EMBL/GenBank/DDBJ databases">
        <title>Chryseobacterium sp. RJ-7-14 sp. nov., isolated from Jeju soil.</title>
        <authorList>
            <person name="Dahal R.H."/>
            <person name="Chaudhary D.K."/>
        </authorList>
    </citation>
    <scope>NUCLEOTIDE SEQUENCE [LARGE SCALE GENOMIC DNA]</scope>
    <source>
        <strain evidence="1 2">RJ-7-14</strain>
    </source>
</reference>
<sequence length="58" mass="6444">MHIGWCAAQLEDLKPDEKNYDPDSKDYSPLIPLFAGAAVPVNMNKAAQFLKIWAAILL</sequence>
<organism evidence="1 2">
    <name type="scientific">Chryseobacterium cheonjiense</name>
    <dbReference type="NCBI Taxonomy" id="2728845"/>
    <lineage>
        <taxon>Bacteria</taxon>
        <taxon>Pseudomonadati</taxon>
        <taxon>Bacteroidota</taxon>
        <taxon>Flavobacteriia</taxon>
        <taxon>Flavobacteriales</taxon>
        <taxon>Weeksellaceae</taxon>
        <taxon>Chryseobacterium group</taxon>
        <taxon>Chryseobacterium</taxon>
    </lineage>
</organism>